<dbReference type="RefSeq" id="WP_160551494.1">
    <property type="nucleotide sequence ID" value="NZ_CP047650.1"/>
</dbReference>
<dbReference type="KEGG" id="xyk:GT347_08200"/>
<protein>
    <submittedName>
        <fullName evidence="1">Uncharacterized protein</fullName>
    </submittedName>
</protein>
<name>A0A857J2U9_9BURK</name>
<organism evidence="1 2">
    <name type="scientific">Xylophilus rhododendri</name>
    <dbReference type="NCBI Taxonomy" id="2697032"/>
    <lineage>
        <taxon>Bacteria</taxon>
        <taxon>Pseudomonadati</taxon>
        <taxon>Pseudomonadota</taxon>
        <taxon>Betaproteobacteria</taxon>
        <taxon>Burkholderiales</taxon>
        <taxon>Xylophilus</taxon>
    </lineage>
</organism>
<reference evidence="1 2" key="1">
    <citation type="submission" date="2020-01" db="EMBL/GenBank/DDBJ databases">
        <title>Genome sequencing of strain KACC 21265.</title>
        <authorList>
            <person name="Heo J."/>
            <person name="Kim S.-J."/>
            <person name="Kim J.-S."/>
            <person name="Hong S.-B."/>
            <person name="Kwon S.-W."/>
        </authorList>
    </citation>
    <scope>NUCLEOTIDE SEQUENCE [LARGE SCALE GENOMIC DNA]</scope>
    <source>
        <strain evidence="1 2">KACC 21265</strain>
    </source>
</reference>
<accession>A0A857J2U9</accession>
<dbReference type="EMBL" id="CP047650">
    <property type="protein sequence ID" value="QHI97977.1"/>
    <property type="molecule type" value="Genomic_DNA"/>
</dbReference>
<keyword evidence="2" id="KW-1185">Reference proteome</keyword>
<dbReference type="Proteomes" id="UP000464787">
    <property type="component" value="Chromosome"/>
</dbReference>
<evidence type="ECO:0000313" key="2">
    <source>
        <dbReference type="Proteomes" id="UP000464787"/>
    </source>
</evidence>
<dbReference type="AlphaFoldDB" id="A0A857J2U9"/>
<sequence>MLESCHDQGAGLRLQMPQTCPRLAALIGHGDTDTELPLLWQLCDALQSLGYRVAVLDASRAESFDTPGLQGLLDGSLSADDELDPSGSFAAVELSIFPAHRGLASLVGLDGVPDFGASARLGRALHSYDIAVLYGSAAQLAEWAGHCAIAPVLPAAPRKSSLLAVGKAVKTLADAGVLPTLASVVTRPGIATAGVAQAARENLARCAAYWLGREIDVLRVRSAPEGEPASTEVHRLALRLIEGAATLATVATPLAPAPDAAAFVRHGRTARSH</sequence>
<gene>
    <name evidence="1" type="ORF">GT347_08200</name>
</gene>
<evidence type="ECO:0000313" key="1">
    <source>
        <dbReference type="EMBL" id="QHI97977.1"/>
    </source>
</evidence>
<proteinExistence type="predicted"/>